<dbReference type="Gene3D" id="1.20.1440.50">
    <property type="entry name" value="Ta0600-like"/>
    <property type="match status" value="1"/>
</dbReference>
<dbReference type="RefSeq" id="WP_057812830.1">
    <property type="nucleotide sequence ID" value="NZ_CP040736.1"/>
</dbReference>
<dbReference type="Proteomes" id="UP000310673">
    <property type="component" value="Chromosome"/>
</dbReference>
<reference evidence="2 3" key="1">
    <citation type="submission" date="2019-05" db="EMBL/GenBank/DDBJ databases">
        <title>Genome Sequence of Lactobacillus futsaii Y97, a Potential Probiotic Strain Isolated from the Futsai of Taiwan.</title>
        <authorList>
            <person name="Du X."/>
        </authorList>
    </citation>
    <scope>NUCLEOTIDE SEQUENCE [LARGE SCALE GENOMIC DNA]</scope>
    <source>
        <strain evidence="2 3">Y97</strain>
    </source>
</reference>
<dbReference type="AlphaFoldDB" id="A0A5B7T5B9"/>
<dbReference type="KEGG" id="lft:FG051_11445"/>
<dbReference type="EMBL" id="CP040736">
    <property type="protein sequence ID" value="QCX25670.1"/>
    <property type="molecule type" value="Genomic_DNA"/>
</dbReference>
<name>A0A5B7T5B9_9LACO</name>
<sequence>MYEELSNMIEIAYQQVTNPKYNETRIELSHFHKELNDGEDSNKIMFELRKSLLQADPSLNLKNRISGLPLEYRNLFHFVDSKLKKVDTKISDKYYQYGFIPLKFGSTIKYP</sequence>
<dbReference type="STRING" id="1423818.FC88_GL001934"/>
<organism evidence="2 3">
    <name type="scientific">Companilactobacillus futsaii</name>
    <dbReference type="NCBI Taxonomy" id="938155"/>
    <lineage>
        <taxon>Bacteria</taxon>
        <taxon>Bacillati</taxon>
        <taxon>Bacillota</taxon>
        <taxon>Bacilli</taxon>
        <taxon>Lactobacillales</taxon>
        <taxon>Lactobacillaceae</taxon>
        <taxon>Companilactobacillus</taxon>
    </lineage>
</organism>
<evidence type="ECO:0008006" key="4">
    <source>
        <dbReference type="Google" id="ProtNLM"/>
    </source>
</evidence>
<protein>
    <recommendedName>
        <fullName evidence="4">Bacteriocin immunity protein</fullName>
    </recommendedName>
</protein>
<gene>
    <name evidence="2" type="ORF">FG051_11445</name>
</gene>
<keyword evidence="1" id="KW-0079">Bacteriocin immunity</keyword>
<dbReference type="GO" id="GO:0030153">
    <property type="term" value="P:bacteriocin immunity"/>
    <property type="evidence" value="ECO:0007669"/>
    <property type="project" value="UniProtKB-KW"/>
</dbReference>
<proteinExistence type="predicted"/>
<evidence type="ECO:0000313" key="2">
    <source>
        <dbReference type="EMBL" id="QCX25670.1"/>
    </source>
</evidence>
<accession>A0A5B7T5B9</accession>
<evidence type="ECO:0000256" key="1">
    <source>
        <dbReference type="ARBA" id="ARBA00023025"/>
    </source>
</evidence>
<dbReference type="InterPro" id="IPR023130">
    <property type="entry name" value="Ta0600-like_sf"/>
</dbReference>
<evidence type="ECO:0000313" key="3">
    <source>
        <dbReference type="Proteomes" id="UP000310673"/>
    </source>
</evidence>